<organism evidence="16 17">
    <name type="scientific">Acrobeloides nanus</name>
    <dbReference type="NCBI Taxonomy" id="290746"/>
    <lineage>
        <taxon>Eukaryota</taxon>
        <taxon>Metazoa</taxon>
        <taxon>Ecdysozoa</taxon>
        <taxon>Nematoda</taxon>
        <taxon>Chromadorea</taxon>
        <taxon>Rhabditida</taxon>
        <taxon>Tylenchina</taxon>
        <taxon>Cephalobomorpha</taxon>
        <taxon>Cephaloboidea</taxon>
        <taxon>Cephalobidae</taxon>
        <taxon>Acrobeloides</taxon>
    </lineage>
</organism>
<keyword evidence="3 12" id="KW-0479">Metal-binding</keyword>
<evidence type="ECO:0000256" key="9">
    <source>
        <dbReference type="ARBA" id="ARBA00023170"/>
    </source>
</evidence>
<evidence type="ECO:0000256" key="2">
    <source>
        <dbReference type="ARBA" id="ARBA00005993"/>
    </source>
</evidence>
<dbReference type="CDD" id="cd06960">
    <property type="entry name" value="NR_DBD_HNF4A"/>
    <property type="match status" value="1"/>
</dbReference>
<dbReference type="Gene3D" id="1.10.565.10">
    <property type="entry name" value="Retinoid X Receptor"/>
    <property type="match status" value="1"/>
</dbReference>
<sequence>MLIQNNALFLLQQAQFRQIGLIDDSLLQNSNSDILRPISTTTLGSQRSQDSESSSRHSPYTIESILKPGEMATQLQMFQANIKQQNIENDATPPPQLDEETTTICSVCNDEASGRHYGVVACFGCKGFFRRTVRSNKVYTCRYEERCQIDKAGRNICRSCRFRKCLEVGMEPDAIRPDRDKTGRQKNPRRSTSQASQNTNEGNRLYSCSELSNVKSEDVENRSPSTNSSITEKDLRSTCESTAMHAEKDMVINTLCEIERICAELRDPTMQQTCSEDVIDMHEVIAKTFLIAPRTPLDYSATQPASSRQDFYDGLKRLVVLAIDYTNTLKPIADLRAEEKVALIRNFVSSFLVFYTAFRSVAAGRSDSIVLPNGSFIDENTSSKIFGDSDPKNGVEGRINHLQALMIDKLQQTIEKMEVTEVEYVILKAIIALDCHATHLSQETSNMLMVARESVQNALYLYLQGQYSSMQAITRFGRLLMLVSQVSKIATMLTNLIQLGNNNGGSSQQIDSAVMQLLVSPYEMLSYA</sequence>
<evidence type="ECO:0000256" key="12">
    <source>
        <dbReference type="RuleBase" id="RU004334"/>
    </source>
</evidence>
<evidence type="ECO:0000313" key="17">
    <source>
        <dbReference type="WBParaSite" id="ACRNAN_scaffold428.g28676.t1"/>
    </source>
</evidence>
<keyword evidence="9 12" id="KW-0675">Receptor</keyword>
<evidence type="ECO:0000256" key="13">
    <source>
        <dbReference type="SAM" id="MobiDB-lite"/>
    </source>
</evidence>
<dbReference type="PRINTS" id="PR00047">
    <property type="entry name" value="STROIDFINGER"/>
</dbReference>
<dbReference type="AlphaFoldDB" id="A0A914DWL0"/>
<feature type="compositionally biased region" description="Polar residues" evidence="13">
    <location>
        <begin position="190"/>
        <end position="202"/>
    </location>
</feature>
<comment type="function">
    <text evidence="11">Orphan nuclear receptor.</text>
</comment>
<dbReference type="InterPro" id="IPR052496">
    <property type="entry name" value="Orphan_Nuclear_Rcpt"/>
</dbReference>
<evidence type="ECO:0000259" key="14">
    <source>
        <dbReference type="PROSITE" id="PS51030"/>
    </source>
</evidence>
<dbReference type="CDD" id="cd06157">
    <property type="entry name" value="NR_LBD"/>
    <property type="match status" value="1"/>
</dbReference>
<evidence type="ECO:0000256" key="4">
    <source>
        <dbReference type="ARBA" id="ARBA00022771"/>
    </source>
</evidence>
<reference evidence="17" key="1">
    <citation type="submission" date="2022-11" db="UniProtKB">
        <authorList>
            <consortium name="WormBaseParasite"/>
        </authorList>
    </citation>
    <scope>IDENTIFICATION</scope>
</reference>
<dbReference type="FunFam" id="3.30.50.10:FF:000030">
    <property type="entry name" value="Nuclear Hormone Receptor family"/>
    <property type="match status" value="1"/>
</dbReference>
<evidence type="ECO:0000256" key="6">
    <source>
        <dbReference type="ARBA" id="ARBA00023015"/>
    </source>
</evidence>
<name>A0A914DWL0_9BILA</name>
<dbReference type="InterPro" id="IPR001723">
    <property type="entry name" value="Nuclear_hrmn_rcpt"/>
</dbReference>
<keyword evidence="5 12" id="KW-0862">Zinc</keyword>
<keyword evidence="16" id="KW-1185">Reference proteome</keyword>
<dbReference type="WBParaSite" id="ACRNAN_scaffold428.g28676.t1">
    <property type="protein sequence ID" value="ACRNAN_scaffold428.g28676.t1"/>
    <property type="gene ID" value="ACRNAN_scaffold428.g28676"/>
</dbReference>
<dbReference type="SMART" id="SM00399">
    <property type="entry name" value="ZnF_C4"/>
    <property type="match status" value="1"/>
</dbReference>
<feature type="region of interest" description="Disordered" evidence="13">
    <location>
        <begin position="38"/>
        <end position="59"/>
    </location>
</feature>
<dbReference type="SUPFAM" id="SSF48508">
    <property type="entry name" value="Nuclear receptor ligand-binding domain"/>
    <property type="match status" value="1"/>
</dbReference>
<dbReference type="GO" id="GO:0000978">
    <property type="term" value="F:RNA polymerase II cis-regulatory region sequence-specific DNA binding"/>
    <property type="evidence" value="ECO:0007669"/>
    <property type="project" value="InterPro"/>
</dbReference>
<dbReference type="PRINTS" id="PR00398">
    <property type="entry name" value="STRDHORMONER"/>
</dbReference>
<dbReference type="SMART" id="SM00430">
    <property type="entry name" value="HOLI"/>
    <property type="match status" value="1"/>
</dbReference>
<dbReference type="GO" id="GO:0003700">
    <property type="term" value="F:DNA-binding transcription factor activity"/>
    <property type="evidence" value="ECO:0007669"/>
    <property type="project" value="InterPro"/>
</dbReference>
<dbReference type="InterPro" id="IPR035500">
    <property type="entry name" value="NHR-like_dom_sf"/>
</dbReference>
<evidence type="ECO:0000256" key="5">
    <source>
        <dbReference type="ARBA" id="ARBA00022833"/>
    </source>
</evidence>
<keyword evidence="10 12" id="KW-0539">Nucleus</keyword>
<dbReference type="PROSITE" id="PS51843">
    <property type="entry name" value="NR_LBD"/>
    <property type="match status" value="1"/>
</dbReference>
<dbReference type="PANTHER" id="PTHR47519">
    <property type="entry name" value="NUCLEAR HORMONE RECEPTOR FAMILY MEMBER NHR-31-RELATED"/>
    <property type="match status" value="1"/>
</dbReference>
<dbReference type="InterPro" id="IPR001628">
    <property type="entry name" value="Znf_hrmn_rcpt"/>
</dbReference>
<evidence type="ECO:0000256" key="11">
    <source>
        <dbReference type="ARBA" id="ARBA00037512"/>
    </source>
</evidence>
<keyword evidence="4 12" id="KW-0863">Zinc-finger</keyword>
<dbReference type="Pfam" id="PF00105">
    <property type="entry name" value="zf-C4"/>
    <property type="match status" value="1"/>
</dbReference>
<protein>
    <submittedName>
        <fullName evidence="17">Uncharacterized protein</fullName>
    </submittedName>
</protein>
<dbReference type="GO" id="GO:0005634">
    <property type="term" value="C:nucleus"/>
    <property type="evidence" value="ECO:0007669"/>
    <property type="project" value="UniProtKB-SubCell"/>
</dbReference>
<dbReference type="SUPFAM" id="SSF57716">
    <property type="entry name" value="Glucocorticoid receptor-like (DNA-binding domain)"/>
    <property type="match status" value="1"/>
</dbReference>
<dbReference type="PANTHER" id="PTHR47519:SF5">
    <property type="entry name" value="NUCLEAR HORMONE RECEPTOR E75"/>
    <property type="match status" value="1"/>
</dbReference>
<feature type="domain" description="Nuclear receptor" evidence="14">
    <location>
        <begin position="102"/>
        <end position="177"/>
    </location>
</feature>
<proteinExistence type="inferred from homology"/>
<comment type="similarity">
    <text evidence="2 12">Belongs to the nuclear hormone receptor family.</text>
</comment>
<keyword evidence="8 12" id="KW-0804">Transcription</keyword>
<keyword evidence="7 12" id="KW-0238">DNA-binding</keyword>
<dbReference type="InterPro" id="IPR049636">
    <property type="entry name" value="HNF4-like_DBD"/>
</dbReference>
<feature type="compositionally biased region" description="Basic and acidic residues" evidence="13">
    <location>
        <begin position="173"/>
        <end position="183"/>
    </location>
</feature>
<dbReference type="InterPro" id="IPR000536">
    <property type="entry name" value="Nucl_hrmn_rcpt_lig-bd"/>
</dbReference>
<dbReference type="Gene3D" id="3.30.50.10">
    <property type="entry name" value="Erythroid Transcription Factor GATA-1, subunit A"/>
    <property type="match status" value="1"/>
</dbReference>
<dbReference type="Proteomes" id="UP000887540">
    <property type="component" value="Unplaced"/>
</dbReference>
<dbReference type="Pfam" id="PF00104">
    <property type="entry name" value="Hormone_recep"/>
    <property type="match status" value="1"/>
</dbReference>
<accession>A0A914DWL0</accession>
<evidence type="ECO:0000256" key="8">
    <source>
        <dbReference type="ARBA" id="ARBA00023163"/>
    </source>
</evidence>
<evidence type="ECO:0000256" key="10">
    <source>
        <dbReference type="ARBA" id="ARBA00023242"/>
    </source>
</evidence>
<evidence type="ECO:0000256" key="3">
    <source>
        <dbReference type="ARBA" id="ARBA00022723"/>
    </source>
</evidence>
<dbReference type="GO" id="GO:0008270">
    <property type="term" value="F:zinc ion binding"/>
    <property type="evidence" value="ECO:0007669"/>
    <property type="project" value="UniProtKB-KW"/>
</dbReference>
<dbReference type="InterPro" id="IPR013088">
    <property type="entry name" value="Znf_NHR/GATA"/>
</dbReference>
<feature type="region of interest" description="Disordered" evidence="13">
    <location>
        <begin position="214"/>
        <end position="234"/>
    </location>
</feature>
<evidence type="ECO:0000259" key="15">
    <source>
        <dbReference type="PROSITE" id="PS51843"/>
    </source>
</evidence>
<dbReference type="PROSITE" id="PS00031">
    <property type="entry name" value="NUCLEAR_REC_DBD_1"/>
    <property type="match status" value="1"/>
</dbReference>
<dbReference type="PROSITE" id="PS51030">
    <property type="entry name" value="NUCLEAR_REC_DBD_2"/>
    <property type="match status" value="1"/>
</dbReference>
<evidence type="ECO:0000256" key="1">
    <source>
        <dbReference type="ARBA" id="ARBA00004123"/>
    </source>
</evidence>
<evidence type="ECO:0000313" key="16">
    <source>
        <dbReference type="Proteomes" id="UP000887540"/>
    </source>
</evidence>
<keyword evidence="6 12" id="KW-0805">Transcription regulation</keyword>
<comment type="subcellular location">
    <subcellularLocation>
        <location evidence="1 12">Nucleus</location>
    </subcellularLocation>
</comment>
<evidence type="ECO:0000256" key="7">
    <source>
        <dbReference type="ARBA" id="ARBA00023125"/>
    </source>
</evidence>
<feature type="domain" description="NR LBD" evidence="15">
    <location>
        <begin position="247"/>
        <end position="519"/>
    </location>
</feature>
<feature type="region of interest" description="Disordered" evidence="13">
    <location>
        <begin position="173"/>
        <end position="202"/>
    </location>
</feature>